<evidence type="ECO:0000313" key="6">
    <source>
        <dbReference type="EMBL" id="KYD08000.1"/>
    </source>
</evidence>
<dbReference type="PROSITE" id="PS01161">
    <property type="entry name" value="GLC_GALNAC_ISOMERASE"/>
    <property type="match status" value="1"/>
</dbReference>
<evidence type="ECO:0000256" key="1">
    <source>
        <dbReference type="ARBA" id="ARBA00000644"/>
    </source>
</evidence>
<evidence type="ECO:0000256" key="2">
    <source>
        <dbReference type="ARBA" id="ARBA00022801"/>
    </source>
</evidence>
<dbReference type="GO" id="GO:0006046">
    <property type="term" value="P:N-acetylglucosamine catabolic process"/>
    <property type="evidence" value="ECO:0007669"/>
    <property type="project" value="UniProtKB-UniRule"/>
</dbReference>
<dbReference type="EMBL" id="LQYT01000143">
    <property type="protein sequence ID" value="KYD08000.1"/>
    <property type="molecule type" value="Genomic_DNA"/>
</dbReference>
<comment type="caution">
    <text evidence="4">Lacks conserved residue(s) required for the propagation of feature annotation.</text>
</comment>
<dbReference type="NCBIfam" id="TIGR00502">
    <property type="entry name" value="nagB"/>
    <property type="match status" value="1"/>
</dbReference>
<dbReference type="GO" id="GO:0005737">
    <property type="term" value="C:cytoplasm"/>
    <property type="evidence" value="ECO:0007669"/>
    <property type="project" value="TreeGrafter"/>
</dbReference>
<dbReference type="HAMAP" id="MF_01241">
    <property type="entry name" value="GlcN6P_deamin"/>
    <property type="match status" value="1"/>
</dbReference>
<accession>A0A150L6V8</accession>
<feature type="active site" description="Proton acceptor; for enolization step" evidence="4">
    <location>
        <position position="67"/>
    </location>
</feature>
<dbReference type="UniPathway" id="UPA00629">
    <property type="reaction ID" value="UER00684"/>
</dbReference>
<feature type="active site" description="For ring-opening step" evidence="4">
    <location>
        <position position="136"/>
    </location>
</feature>
<dbReference type="GO" id="GO:0019262">
    <property type="term" value="P:N-acetylneuraminate catabolic process"/>
    <property type="evidence" value="ECO:0007669"/>
    <property type="project" value="UniProtKB-UniRule"/>
</dbReference>
<dbReference type="CDD" id="cd01399">
    <property type="entry name" value="GlcN6P_deaminase"/>
    <property type="match status" value="1"/>
</dbReference>
<dbReference type="InterPro" id="IPR006148">
    <property type="entry name" value="Glc/Gal-6P_isomerase"/>
</dbReference>
<keyword evidence="3 4" id="KW-0119">Carbohydrate metabolism</keyword>
<dbReference type="SUPFAM" id="SSF100950">
    <property type="entry name" value="NagB/RpiA/CoA transferase-like"/>
    <property type="match status" value="1"/>
</dbReference>
<proteinExistence type="inferred from homology"/>
<reference evidence="6 7" key="1">
    <citation type="submission" date="2016-01" db="EMBL/GenBank/DDBJ databases">
        <title>Draft Genome Sequences of Seven Thermophilic Sporeformers Isolated from Foods.</title>
        <authorList>
            <person name="Berendsen E.M."/>
            <person name="Wells-Bennik M.H."/>
            <person name="Krawcyk A.O."/>
            <person name="De Jong A."/>
            <person name="Holsappel S."/>
            <person name="Eijlander R.T."/>
            <person name="Kuipers O.P."/>
        </authorList>
    </citation>
    <scope>NUCLEOTIDE SEQUENCE [LARGE SCALE GENOMIC DNA]</scope>
    <source>
        <strain evidence="6 7">B4135</strain>
    </source>
</reference>
<dbReference type="PANTHER" id="PTHR11280:SF5">
    <property type="entry name" value="GLUCOSAMINE-6-PHOSPHATE ISOMERASE"/>
    <property type="match status" value="1"/>
</dbReference>
<dbReference type="RefSeq" id="WP_061570262.1">
    <property type="nucleotide sequence ID" value="NZ_LQYT01000143.1"/>
</dbReference>
<protein>
    <recommendedName>
        <fullName evidence="4">Glucosamine-6-phosphate deaminase</fullName>
        <ecNumber evidence="4">3.5.99.6</ecNumber>
    </recommendedName>
    <alternativeName>
        <fullName evidence="4">GlcN6P deaminase</fullName>
        <shortName evidence="4">GNPDA</shortName>
    </alternativeName>
    <alternativeName>
        <fullName evidence="4">Glucosamine-6-phosphate isomerase</fullName>
    </alternativeName>
</protein>
<gene>
    <name evidence="4" type="primary">nagB</name>
    <name evidence="6" type="ORF">B4135_4156</name>
</gene>
<dbReference type="FunFam" id="3.40.50.1360:FF:000003">
    <property type="entry name" value="Glucosamine-6-phosphate deaminase"/>
    <property type="match status" value="1"/>
</dbReference>
<dbReference type="GO" id="GO:0004342">
    <property type="term" value="F:glucosamine-6-phosphate deaminase activity"/>
    <property type="evidence" value="ECO:0007669"/>
    <property type="project" value="UniProtKB-UniRule"/>
</dbReference>
<dbReference type="InterPro" id="IPR037171">
    <property type="entry name" value="NagB/RpiA_transferase-like"/>
</dbReference>
<keyword evidence="2 4" id="KW-0378">Hydrolase</keyword>
<feature type="active site" description="For ring-opening step" evidence="4">
    <location>
        <position position="143"/>
    </location>
</feature>
<dbReference type="InterPro" id="IPR018321">
    <property type="entry name" value="Glucosamine6P_isomerase_CS"/>
</dbReference>
<dbReference type="Pfam" id="PF01182">
    <property type="entry name" value="Glucosamine_iso"/>
    <property type="match status" value="1"/>
</dbReference>
<sequence>MEVIVARNYEDMSKKACAHIVSRIKEKPDLVLGLATGSTPIGLYQNLIAEYQKNNVSFRRVVTFNLDEYAGLDGNDPNSYRYFMDHQLFNHIDIDKNNTFIPDGTAENIEEECQRYETLIKKYGGIDLQILGIGRNGHIGFNEPGSSFNSRTQYIRLAESTRQANSRFFPSLDDVPTHAFTMGIGTILEAKEILLLISGKGKSEAVRRLLTEDPDEDFPASALKTHPKVFVFIDEEALAKDSGKDLQKLLAK</sequence>
<name>A0A150L6V8_9BACI</name>
<dbReference type="EC" id="3.5.99.6" evidence="4"/>
<evidence type="ECO:0000259" key="5">
    <source>
        <dbReference type="Pfam" id="PF01182"/>
    </source>
</evidence>
<feature type="active site" description="Proton acceptor; for ring-opening step" evidence="4">
    <location>
        <position position="138"/>
    </location>
</feature>
<dbReference type="OrthoDB" id="9791139at2"/>
<evidence type="ECO:0000256" key="4">
    <source>
        <dbReference type="HAMAP-Rule" id="MF_01241"/>
    </source>
</evidence>
<dbReference type="GO" id="GO:0005975">
    <property type="term" value="P:carbohydrate metabolic process"/>
    <property type="evidence" value="ECO:0007669"/>
    <property type="project" value="InterPro"/>
</dbReference>
<comment type="similarity">
    <text evidence="4">Belongs to the glucosamine/galactosamine-6-phosphate isomerase family. NagB subfamily.</text>
</comment>
<dbReference type="PANTHER" id="PTHR11280">
    <property type="entry name" value="GLUCOSAMINE-6-PHOSPHATE ISOMERASE"/>
    <property type="match status" value="1"/>
</dbReference>
<dbReference type="PATRIC" id="fig|301148.3.peg.2536"/>
<evidence type="ECO:0000313" key="7">
    <source>
        <dbReference type="Proteomes" id="UP000075683"/>
    </source>
</evidence>
<comment type="caution">
    <text evidence="6">The sequence shown here is derived from an EMBL/GenBank/DDBJ whole genome shotgun (WGS) entry which is preliminary data.</text>
</comment>
<dbReference type="Proteomes" id="UP000075683">
    <property type="component" value="Unassembled WGS sequence"/>
</dbReference>
<comment type="catalytic activity">
    <reaction evidence="1 4">
        <text>alpha-D-glucosamine 6-phosphate + H2O = beta-D-fructose 6-phosphate + NH4(+)</text>
        <dbReference type="Rhea" id="RHEA:12172"/>
        <dbReference type="ChEBI" id="CHEBI:15377"/>
        <dbReference type="ChEBI" id="CHEBI:28938"/>
        <dbReference type="ChEBI" id="CHEBI:57634"/>
        <dbReference type="ChEBI" id="CHEBI:75989"/>
        <dbReference type="EC" id="3.5.99.6"/>
    </reaction>
</comment>
<dbReference type="InterPro" id="IPR004547">
    <property type="entry name" value="Glucosamine6P_isomerase"/>
</dbReference>
<evidence type="ECO:0000256" key="3">
    <source>
        <dbReference type="ARBA" id="ARBA00023277"/>
    </source>
</evidence>
<dbReference type="GO" id="GO:0042802">
    <property type="term" value="F:identical protein binding"/>
    <property type="evidence" value="ECO:0007669"/>
    <property type="project" value="TreeGrafter"/>
</dbReference>
<comment type="pathway">
    <text evidence="4">Amino-sugar metabolism; N-acetylneuraminate degradation; D-fructose 6-phosphate from N-acetylneuraminate: step 5/5.</text>
</comment>
<organism evidence="6 7">
    <name type="scientific">Caldibacillus debilis</name>
    <dbReference type="NCBI Taxonomy" id="301148"/>
    <lineage>
        <taxon>Bacteria</taxon>
        <taxon>Bacillati</taxon>
        <taxon>Bacillota</taxon>
        <taxon>Bacilli</taxon>
        <taxon>Bacillales</taxon>
        <taxon>Bacillaceae</taxon>
        <taxon>Caldibacillus</taxon>
    </lineage>
</organism>
<dbReference type="Gene3D" id="3.40.50.1360">
    <property type="match status" value="1"/>
</dbReference>
<dbReference type="STRING" id="301148.B4135_4156"/>
<comment type="function">
    <text evidence="4">Catalyzes the reversible isomerization-deamination of glucosamine 6-phosphate (GlcN6P) to form fructose 6-phosphate (Fru6P) and ammonium ion.</text>
</comment>
<dbReference type="AlphaFoldDB" id="A0A150L6V8"/>
<feature type="domain" description="Glucosamine/galactosamine-6-phosphate isomerase" evidence="5">
    <location>
        <begin position="11"/>
        <end position="227"/>
    </location>
</feature>
<dbReference type="GO" id="GO:0006043">
    <property type="term" value="P:glucosamine catabolic process"/>
    <property type="evidence" value="ECO:0007669"/>
    <property type="project" value="TreeGrafter"/>
</dbReference>